<keyword evidence="1" id="KW-0812">Transmembrane</keyword>
<evidence type="ECO:0000313" key="3">
    <source>
        <dbReference type="EMBL" id="GGI11961.1"/>
    </source>
</evidence>
<dbReference type="RefSeq" id="WP_087999266.1">
    <property type="nucleotide sequence ID" value="NZ_BMHB01000001.1"/>
</dbReference>
<dbReference type="OrthoDB" id="2476785at2"/>
<protein>
    <recommendedName>
        <fullName evidence="2">BclA C-terminal domain-containing protein</fullName>
    </recommendedName>
</protein>
<dbReference type="Pfam" id="PF18573">
    <property type="entry name" value="BclA_C"/>
    <property type="match status" value="1"/>
</dbReference>
<comment type="caution">
    <text evidence="3">The sequence shown here is derived from an EMBL/GenBank/DDBJ whole genome shotgun (WGS) entry which is preliminary data.</text>
</comment>
<keyword evidence="4" id="KW-1185">Reference proteome</keyword>
<dbReference type="EMBL" id="BMHB01000001">
    <property type="protein sequence ID" value="GGI11961.1"/>
    <property type="molecule type" value="Genomic_DNA"/>
</dbReference>
<dbReference type="SUPFAM" id="SSF49842">
    <property type="entry name" value="TNF-like"/>
    <property type="match status" value="1"/>
</dbReference>
<dbReference type="InterPro" id="IPR008983">
    <property type="entry name" value="Tumour_necrosis_fac-like_dom"/>
</dbReference>
<feature type="transmembrane region" description="Helical" evidence="1">
    <location>
        <begin position="125"/>
        <end position="147"/>
    </location>
</feature>
<dbReference type="Gene3D" id="2.60.120.40">
    <property type="match status" value="1"/>
</dbReference>
<gene>
    <name evidence="3" type="ORF">GCM10007380_10470</name>
</gene>
<feature type="domain" description="BclA C-terminal" evidence="2">
    <location>
        <begin position="26"/>
        <end position="149"/>
    </location>
</feature>
<dbReference type="AlphaFoldDB" id="A0A8J3AF88"/>
<reference evidence="4" key="1">
    <citation type="journal article" date="2019" name="Int. J. Syst. Evol. Microbiol.">
        <title>The Global Catalogue of Microorganisms (GCM) 10K type strain sequencing project: providing services to taxonomists for standard genome sequencing and annotation.</title>
        <authorList>
            <consortium name="The Broad Institute Genomics Platform"/>
            <consortium name="The Broad Institute Genome Sequencing Center for Infectious Disease"/>
            <person name="Wu L."/>
            <person name="Ma J."/>
        </authorList>
    </citation>
    <scope>NUCLEOTIDE SEQUENCE [LARGE SCALE GENOMIC DNA]</scope>
    <source>
        <strain evidence="4">CGMCC 1.14993</strain>
    </source>
</reference>
<name>A0A8J3AF88_9BACI</name>
<proteinExistence type="predicted"/>
<keyword evidence="1" id="KW-0472">Membrane</keyword>
<keyword evidence="1" id="KW-1133">Transmembrane helix</keyword>
<evidence type="ECO:0000259" key="2">
    <source>
        <dbReference type="Pfam" id="PF18573"/>
    </source>
</evidence>
<evidence type="ECO:0000313" key="4">
    <source>
        <dbReference type="Proteomes" id="UP000626244"/>
    </source>
</evidence>
<evidence type="ECO:0000256" key="1">
    <source>
        <dbReference type="SAM" id="Phobius"/>
    </source>
</evidence>
<dbReference type="Proteomes" id="UP000626244">
    <property type="component" value="Unassembled WGS sequence"/>
</dbReference>
<sequence>MDFGRHPRPHRPTPLGLGGRHFAHITNSSGVIAVLNEGTDVTFSSFQNIGEEITINEANDRLTIEHPGNYFIIYSVNTTTETTLSTRLLVNRRPVDATTITPVISRTQYNNQIILPLETGDTISLQLFGIVGLATLATGAGATLTIYKIH</sequence>
<organism evidence="3 4">
    <name type="scientific">Gottfriedia solisilvae</name>
    <dbReference type="NCBI Taxonomy" id="1516104"/>
    <lineage>
        <taxon>Bacteria</taxon>
        <taxon>Bacillati</taxon>
        <taxon>Bacillota</taxon>
        <taxon>Bacilli</taxon>
        <taxon>Bacillales</taxon>
        <taxon>Bacillaceae</taxon>
        <taxon>Gottfriedia</taxon>
    </lineage>
</organism>
<accession>A0A8J3AF88</accession>
<dbReference type="InterPro" id="IPR041415">
    <property type="entry name" value="BclA_C"/>
</dbReference>